<dbReference type="PANTHER" id="PTHR14152">
    <property type="entry name" value="SQUAMOUS CELL CARCINOMA ANTIGEN RECOGNISED BY CYTOTOXIC T LYMPHOCYTES"/>
    <property type="match status" value="1"/>
</dbReference>
<name>G8JMJ5_ERECY</name>
<evidence type="ECO:0000256" key="1">
    <source>
        <dbReference type="ARBA" id="ARBA00004123"/>
    </source>
</evidence>
<dbReference type="InterPro" id="IPR045347">
    <property type="entry name" value="HIND"/>
</dbReference>
<keyword evidence="4" id="KW-0508">mRNA splicing</keyword>
<dbReference type="STRING" id="931890.G8JMJ5"/>
<proteinExistence type="inferred from homology"/>
<dbReference type="KEGG" id="erc:Ecym_1488"/>
<keyword evidence="8" id="KW-1185">Reference proteome</keyword>
<dbReference type="GO" id="GO:0000481">
    <property type="term" value="P:maturation of 5S rRNA"/>
    <property type="evidence" value="ECO:0007669"/>
    <property type="project" value="TreeGrafter"/>
</dbReference>
<organism evidence="7 8">
    <name type="scientific">Eremothecium cymbalariae (strain CBS 270.75 / DBVPG 7215 / KCTC 17166 / NRRL Y-17582)</name>
    <name type="common">Yeast</name>
    <dbReference type="NCBI Taxonomy" id="931890"/>
    <lineage>
        <taxon>Eukaryota</taxon>
        <taxon>Fungi</taxon>
        <taxon>Dikarya</taxon>
        <taxon>Ascomycota</taxon>
        <taxon>Saccharomycotina</taxon>
        <taxon>Saccharomycetes</taxon>
        <taxon>Saccharomycetales</taxon>
        <taxon>Saccharomycetaceae</taxon>
        <taxon>Eremothecium</taxon>
    </lineage>
</organism>
<gene>
    <name evidence="7" type="ordered locus">Ecym_1488</name>
</gene>
<comment type="subcellular location">
    <subcellularLocation>
        <location evidence="1">Nucleus</location>
    </subcellularLocation>
</comment>
<dbReference type="GeneID" id="11470451"/>
<evidence type="ECO:0000313" key="8">
    <source>
        <dbReference type="Proteomes" id="UP000006790"/>
    </source>
</evidence>
<dbReference type="PANTHER" id="PTHR14152:SF5">
    <property type="entry name" value="U4_U6.U5 TRI-SNRNP-ASSOCIATED PROTEIN 1"/>
    <property type="match status" value="1"/>
</dbReference>
<dbReference type="eggNOG" id="KOG2217">
    <property type="taxonomic scope" value="Eukaryota"/>
</dbReference>
<evidence type="ECO:0000256" key="4">
    <source>
        <dbReference type="ARBA" id="ARBA00023187"/>
    </source>
</evidence>
<dbReference type="GO" id="GO:0045292">
    <property type="term" value="P:mRNA cis splicing, via spliceosome"/>
    <property type="evidence" value="ECO:0007669"/>
    <property type="project" value="TreeGrafter"/>
</dbReference>
<dbReference type="AlphaFoldDB" id="G8JMJ5"/>
<feature type="compositionally biased region" description="Polar residues" evidence="6">
    <location>
        <begin position="35"/>
        <end position="53"/>
    </location>
</feature>
<accession>G8JMJ5</accession>
<evidence type="ECO:0000256" key="2">
    <source>
        <dbReference type="ARBA" id="ARBA00006076"/>
    </source>
</evidence>
<evidence type="ECO:0000313" key="7">
    <source>
        <dbReference type="EMBL" id="AET37712.1"/>
    </source>
</evidence>
<reference evidence="8" key="1">
    <citation type="journal article" date="2012" name="G3 (Bethesda)">
        <title>Pichia sorbitophila, an interspecies yeast hybrid reveals early steps of genome resolution following polyploidization.</title>
        <authorList>
            <person name="Leh Louis V."/>
            <person name="Despons L."/>
            <person name="Friedrich A."/>
            <person name="Martin T."/>
            <person name="Durrens P."/>
            <person name="Casaregola S."/>
            <person name="Neuveglise C."/>
            <person name="Fairhead C."/>
            <person name="Marck C."/>
            <person name="Cruz J.A."/>
            <person name="Straub M.L."/>
            <person name="Kugler V."/>
            <person name="Sacerdot C."/>
            <person name="Uzunov Z."/>
            <person name="Thierry A."/>
            <person name="Weiss S."/>
            <person name="Bleykasten C."/>
            <person name="De Montigny J."/>
            <person name="Jacques N."/>
            <person name="Jung P."/>
            <person name="Lemaire M."/>
            <person name="Mallet S."/>
            <person name="Morel G."/>
            <person name="Richard G.F."/>
            <person name="Sarkar A."/>
            <person name="Savel G."/>
            <person name="Schacherer J."/>
            <person name="Seret M.L."/>
            <person name="Talla E."/>
            <person name="Samson G."/>
            <person name="Jubin C."/>
            <person name="Poulain J."/>
            <person name="Vacherie B."/>
            <person name="Barbe V."/>
            <person name="Pelletier E."/>
            <person name="Sherman D.J."/>
            <person name="Westhof E."/>
            <person name="Weissenbach J."/>
            <person name="Baret P.V."/>
            <person name="Wincker P."/>
            <person name="Gaillardin C."/>
            <person name="Dujon B."/>
            <person name="Souciet J.L."/>
        </authorList>
    </citation>
    <scope>NUCLEOTIDE SEQUENCE [LARGE SCALE GENOMIC DNA]</scope>
    <source>
        <strain evidence="8">CBS 270.75 / DBVPG 7215 / KCTC 17166 / NRRL Y-17582</strain>
    </source>
</reference>
<dbReference type="HOGENOM" id="CLU_018358_0_0_1"/>
<dbReference type="EMBL" id="CP002497">
    <property type="protein sequence ID" value="AET37712.1"/>
    <property type="molecule type" value="Genomic_DNA"/>
</dbReference>
<keyword evidence="5" id="KW-0539">Nucleus</keyword>
<dbReference type="FunCoup" id="G8JMJ5">
    <property type="interactions" value="824"/>
</dbReference>
<feature type="region of interest" description="Disordered" evidence="6">
    <location>
        <begin position="383"/>
        <end position="416"/>
    </location>
</feature>
<evidence type="ECO:0000256" key="3">
    <source>
        <dbReference type="ARBA" id="ARBA00022664"/>
    </source>
</evidence>
<dbReference type="Proteomes" id="UP000006790">
    <property type="component" value="Chromosome 1"/>
</dbReference>
<dbReference type="Pfam" id="PF03343">
    <property type="entry name" value="SART-1"/>
    <property type="match status" value="2"/>
</dbReference>
<dbReference type="Pfam" id="PF19252">
    <property type="entry name" value="HIND"/>
    <property type="match status" value="1"/>
</dbReference>
<dbReference type="GO" id="GO:0046540">
    <property type="term" value="C:U4/U6 x U5 tri-snRNP complex"/>
    <property type="evidence" value="ECO:0007669"/>
    <property type="project" value="InterPro"/>
</dbReference>
<feature type="region of interest" description="Disordered" evidence="6">
    <location>
        <begin position="24"/>
        <end position="69"/>
    </location>
</feature>
<feature type="region of interest" description="Disordered" evidence="6">
    <location>
        <begin position="544"/>
        <end position="576"/>
    </location>
</feature>
<dbReference type="OrthoDB" id="5583at2759"/>
<keyword evidence="3" id="KW-0507">mRNA processing</keyword>
<dbReference type="OMA" id="FNGRHYR"/>
<comment type="similarity">
    <text evidence="2">Belongs to the SNU66/SART1 family.</text>
</comment>
<feature type="region of interest" description="Disordered" evidence="6">
    <location>
        <begin position="197"/>
        <end position="218"/>
    </location>
</feature>
<protein>
    <submittedName>
        <fullName evidence="7">Uncharacterized protein</fullName>
    </submittedName>
</protein>
<evidence type="ECO:0000256" key="5">
    <source>
        <dbReference type="ARBA" id="ARBA00023242"/>
    </source>
</evidence>
<feature type="compositionally biased region" description="Basic residues" evidence="6">
    <location>
        <begin position="548"/>
        <end position="559"/>
    </location>
</feature>
<evidence type="ECO:0000256" key="6">
    <source>
        <dbReference type="SAM" id="MobiDB-lite"/>
    </source>
</evidence>
<dbReference type="RefSeq" id="XP_003644529.1">
    <property type="nucleotide sequence ID" value="XM_003644481.1"/>
</dbReference>
<feature type="compositionally biased region" description="Basic and acidic residues" evidence="6">
    <location>
        <begin position="560"/>
        <end position="576"/>
    </location>
</feature>
<sequence>MVEKEELSIEETNKIRLQLGLPLIPVPSKAPGSPENVSQTENRTAGSPSSQVYAPSGDQLHDQNTASSNRSSILTDAFIDKRAFNLRKRINMRRGHTLLDTDESGGADWLNDVSKAKQSAPKSVIKHVYDQESEYLSGRSYMVAHDFESFVTGKDVILTLKNTDIEDDQEQADVLENVDMVHDAEDSRNLKLKKMAKDRKRGKPSFDNEVIKGQFSDDDEDQGKKAVFTITEDNRILQTSKLYATSTPEVLKDKRKIELDTSVHEESMADYEPVKIKKRKKVDRNQNLRKRERSNPLPKVNLVDEDAFQEDAEDQLNTILSIRQPQVGITTEDIARDILTEREEKKSRAKNIENLHKHYMVIDEADTFLNSLRDSILEEPPTVPIETVEPGTSAPPNSDTAGINELPNTKEPPAEMNTTAPTFYTGIASTLQFLKEKQVLTSEGVRQNSIHTKKRDLLKLEQRIAARKVEEKIDLELAEGSVKYTKNELDKISKYKEDQVMRTVSKLQKERLKGYNPDVKLQYKDDDGHELTTKEAYKRISQAWHGTKSNKKKLAKMRKKIEERRAEKEHPPLLDL</sequence>
<dbReference type="InterPro" id="IPR005011">
    <property type="entry name" value="SNU66/SART1"/>
</dbReference>
<dbReference type="InParanoid" id="G8JMJ5"/>